<feature type="transmembrane region" description="Helical" evidence="1">
    <location>
        <begin position="60"/>
        <end position="79"/>
    </location>
</feature>
<dbReference type="PANTHER" id="PTHR40448:SF1">
    <property type="entry name" value="TWO-COMPONENT SENSOR HISTIDINE KINASE"/>
    <property type="match status" value="1"/>
</dbReference>
<sequence>MMWTIVEIIAIVAESFLALIFNIGYFRLKDNKHYYLKIIGGTLALSLWDYFGTMLVKAEFLAMGGFAVILFLFSLLYLKNSTFEKFIIAVISCTLFYLINLPILYIFSYLFSKSAYDMTVATGTERIIILFLTKMLYFVVTQLIVFFRQKQAFLFKRDEWILVSSSFTITFIIAFFLYSLSIELWNQLYIFIAIVVLLIALDVVAFKFMIKINQNNTEQTETELLKLSLKQQSEMIEKIKVQYDNLSEMRHDYVHELAYIQGVLEDKNYIKLEEYIKEKLSSEKLKGYNFIFTSNKIIDSVINYKFSIAEQKGISVVCTLTADIPESFERDISIILSNLLDNAIEASEKLKDVKPEIILNIFEKSDYYSILIKNRIADSVISVNRQLHTTKADKQHHGYGLKTVRVLADSHNGMVDIYEKDGFFIVNALLNI</sequence>
<accession>A0A315YG95</accession>
<evidence type="ECO:0000259" key="2">
    <source>
        <dbReference type="Pfam" id="PF14501"/>
    </source>
</evidence>
<evidence type="ECO:0000313" key="4">
    <source>
        <dbReference type="Proteomes" id="UP000245720"/>
    </source>
</evidence>
<feature type="transmembrane region" description="Helical" evidence="1">
    <location>
        <begin position="86"/>
        <end position="107"/>
    </location>
</feature>
<dbReference type="Gene3D" id="3.30.565.10">
    <property type="entry name" value="Histidine kinase-like ATPase, C-terminal domain"/>
    <property type="match status" value="1"/>
</dbReference>
<dbReference type="SUPFAM" id="SSF55874">
    <property type="entry name" value="ATPase domain of HSP90 chaperone/DNA topoisomerase II/histidine kinase"/>
    <property type="match status" value="1"/>
</dbReference>
<evidence type="ECO:0000313" key="3">
    <source>
        <dbReference type="EMBL" id="PWJ09992.1"/>
    </source>
</evidence>
<dbReference type="PANTHER" id="PTHR40448">
    <property type="entry name" value="TWO-COMPONENT SENSOR HISTIDINE KINASE"/>
    <property type="match status" value="1"/>
</dbReference>
<dbReference type="GO" id="GO:0042802">
    <property type="term" value="F:identical protein binding"/>
    <property type="evidence" value="ECO:0007669"/>
    <property type="project" value="TreeGrafter"/>
</dbReference>
<protein>
    <submittedName>
        <fullName evidence="3">GHKL domain-containing protein</fullName>
    </submittedName>
</protein>
<dbReference type="EMBL" id="QGDI01000017">
    <property type="protein sequence ID" value="PWJ09992.1"/>
    <property type="molecule type" value="Genomic_DNA"/>
</dbReference>
<dbReference type="RefSeq" id="WP_109727945.1">
    <property type="nucleotide sequence ID" value="NZ_QGDI01000017.1"/>
</dbReference>
<dbReference type="Proteomes" id="UP000245720">
    <property type="component" value="Unassembled WGS sequence"/>
</dbReference>
<feature type="transmembrane region" description="Helical" evidence="1">
    <location>
        <begin position="188"/>
        <end position="210"/>
    </location>
</feature>
<proteinExistence type="predicted"/>
<dbReference type="InterPro" id="IPR036890">
    <property type="entry name" value="HATPase_C_sf"/>
</dbReference>
<dbReference type="Pfam" id="PF14501">
    <property type="entry name" value="HATPase_c_5"/>
    <property type="match status" value="1"/>
</dbReference>
<dbReference type="CDD" id="cd16935">
    <property type="entry name" value="HATPase_AgrC-ComD-like"/>
    <property type="match status" value="1"/>
</dbReference>
<comment type="caution">
    <text evidence="3">The sequence shown here is derived from an EMBL/GenBank/DDBJ whole genome shotgun (WGS) entry which is preliminary data.</text>
</comment>
<gene>
    <name evidence="3" type="ORF">IE37_03286</name>
</gene>
<name>A0A315YG95_RUMFL</name>
<dbReference type="InterPro" id="IPR032834">
    <property type="entry name" value="NatK-like_C"/>
</dbReference>
<feature type="transmembrane region" description="Helical" evidence="1">
    <location>
        <begin position="6"/>
        <end position="27"/>
    </location>
</feature>
<organism evidence="3 4">
    <name type="scientific">Ruminococcus flavefaciens</name>
    <dbReference type="NCBI Taxonomy" id="1265"/>
    <lineage>
        <taxon>Bacteria</taxon>
        <taxon>Bacillati</taxon>
        <taxon>Bacillota</taxon>
        <taxon>Clostridia</taxon>
        <taxon>Eubacteriales</taxon>
        <taxon>Oscillospiraceae</taxon>
        <taxon>Ruminococcus</taxon>
    </lineage>
</organism>
<feature type="domain" description="Sensor histidine kinase NatK-like C-terminal" evidence="2">
    <location>
        <begin position="331"/>
        <end position="430"/>
    </location>
</feature>
<dbReference type="AlphaFoldDB" id="A0A315YG95"/>
<feature type="transmembrane region" description="Helical" evidence="1">
    <location>
        <begin position="34"/>
        <end position="54"/>
    </location>
</feature>
<feature type="transmembrane region" description="Helical" evidence="1">
    <location>
        <begin position="160"/>
        <end position="182"/>
    </location>
</feature>
<dbReference type="OrthoDB" id="3173688at2"/>
<keyword evidence="1" id="KW-0812">Transmembrane</keyword>
<keyword evidence="1" id="KW-1133">Transmembrane helix</keyword>
<keyword evidence="1" id="KW-0472">Membrane</keyword>
<feature type="transmembrane region" description="Helical" evidence="1">
    <location>
        <begin position="127"/>
        <end position="148"/>
    </location>
</feature>
<reference evidence="3 4" key="1">
    <citation type="submission" date="2018-05" db="EMBL/GenBank/DDBJ databases">
        <title>The Hungate 1000. A catalogue of reference genomes from the rumen microbiome.</title>
        <authorList>
            <person name="Kelly W."/>
        </authorList>
    </citation>
    <scope>NUCLEOTIDE SEQUENCE [LARGE SCALE GENOMIC DNA]</scope>
    <source>
        <strain evidence="3 4">SAb67</strain>
    </source>
</reference>
<evidence type="ECO:0000256" key="1">
    <source>
        <dbReference type="SAM" id="Phobius"/>
    </source>
</evidence>